<dbReference type="AlphaFoldDB" id="A0A1E1W1H9"/>
<proteinExistence type="predicted"/>
<sequence length="135" mass="15798">MSTPEQYLSILEETANLLQKAQVNLKKCPKQRLTKGYIETRIQTINEYWKTFRTTHQDLIKCIPKEKKAEVTYFVNEDYYVIEDLYTCMLADLRDLLARFTNSSLPEGKTINEGQVKLPRIELPAFSGVYEEWPA</sequence>
<feature type="non-terminal residue" evidence="1">
    <location>
        <position position="135"/>
    </location>
</feature>
<accession>A0A1E1W1H9</accession>
<evidence type="ECO:0000313" key="1">
    <source>
        <dbReference type="EMBL" id="JAT80847.1"/>
    </source>
</evidence>
<gene>
    <name evidence="1" type="ORF">g.2276</name>
</gene>
<organism evidence="1">
    <name type="scientific">Pectinophora gossypiella</name>
    <name type="common">Cotton pink bollworm</name>
    <name type="synonym">Depressaria gossypiella</name>
    <dbReference type="NCBI Taxonomy" id="13191"/>
    <lineage>
        <taxon>Eukaryota</taxon>
        <taxon>Metazoa</taxon>
        <taxon>Ecdysozoa</taxon>
        <taxon>Arthropoda</taxon>
        <taxon>Hexapoda</taxon>
        <taxon>Insecta</taxon>
        <taxon>Pterygota</taxon>
        <taxon>Neoptera</taxon>
        <taxon>Endopterygota</taxon>
        <taxon>Lepidoptera</taxon>
        <taxon>Glossata</taxon>
        <taxon>Ditrysia</taxon>
        <taxon>Gelechioidea</taxon>
        <taxon>Gelechiidae</taxon>
        <taxon>Apatetrinae</taxon>
        <taxon>Pectinophora</taxon>
    </lineage>
</organism>
<reference evidence="1" key="1">
    <citation type="submission" date="2015-09" db="EMBL/GenBank/DDBJ databases">
        <title>De novo assembly of Pectinophora gossypiella (Pink Bollworm) gut transcriptome.</title>
        <authorList>
            <person name="Tassone E.E."/>
        </authorList>
    </citation>
    <scope>NUCLEOTIDE SEQUENCE</scope>
</reference>
<dbReference type="OrthoDB" id="5984724at2759"/>
<name>A0A1E1W1H9_PECGO</name>
<dbReference type="EMBL" id="GDQN01010207">
    <property type="protein sequence ID" value="JAT80847.1"/>
    <property type="molecule type" value="Transcribed_RNA"/>
</dbReference>
<protein>
    <submittedName>
        <fullName evidence="1">Uncharacterized protein</fullName>
    </submittedName>
</protein>